<dbReference type="EMBL" id="OM869518">
    <property type="protein sequence ID" value="UPW40919.1"/>
    <property type="molecule type" value="Genomic_DNA"/>
</dbReference>
<feature type="region of interest" description="Disordered" evidence="1">
    <location>
        <begin position="164"/>
        <end position="184"/>
    </location>
</feature>
<evidence type="ECO:0000256" key="1">
    <source>
        <dbReference type="SAM" id="MobiDB-lite"/>
    </source>
</evidence>
<accession>A0A976R6U7</accession>
<feature type="compositionally biased region" description="Basic and acidic residues" evidence="1">
    <location>
        <begin position="172"/>
        <end position="184"/>
    </location>
</feature>
<proteinExistence type="predicted"/>
<name>A0A976R6U7_9VIRU</name>
<dbReference type="InterPro" id="IPR014131">
    <property type="entry name" value="Chlamydia_phage_Vp3"/>
</dbReference>
<organism evidence="2">
    <name type="scientific">Sigmofec virus UA08Rod_6120</name>
    <dbReference type="NCBI Taxonomy" id="2929453"/>
    <lineage>
        <taxon>Viruses</taxon>
        <taxon>Monodnaviria</taxon>
        <taxon>Sangervirae</taxon>
        <taxon>Phixviricota</taxon>
        <taxon>Malgrandaviricetes</taxon>
        <taxon>Petitvirales</taxon>
        <taxon>Microviridae</taxon>
    </lineage>
</organism>
<evidence type="ECO:0000313" key="2">
    <source>
        <dbReference type="EMBL" id="UPW40919.1"/>
    </source>
</evidence>
<dbReference type="Pfam" id="PF09675">
    <property type="entry name" value="Chlamy_scaf"/>
    <property type="match status" value="1"/>
</dbReference>
<reference evidence="2" key="1">
    <citation type="submission" date="2022-02" db="EMBL/GenBank/DDBJ databases">
        <title>Towards deciphering the DNA virus diversity associated with rodent species in the families Cricetidae and Heteromyidae.</title>
        <authorList>
            <person name="Lund M."/>
            <person name="Larsen B.B."/>
            <person name="Gryseels S."/>
            <person name="Kraberger S."/>
            <person name="Rowsey D.M."/>
            <person name="Steger L."/>
            <person name="Yule K.M."/>
            <person name="Upham N.S."/>
            <person name="Worobey M."/>
            <person name="Van Doorslaer K."/>
            <person name="Varsani A."/>
        </authorList>
    </citation>
    <scope>NUCLEOTIDE SEQUENCE</scope>
    <source>
        <strain evidence="2">UA08Rod_6120</strain>
    </source>
</reference>
<protein>
    <submittedName>
        <fullName evidence="2">Internal scaffolding protein</fullName>
    </submittedName>
</protein>
<sequence length="184" mass="20923">MEVSVYDSSKSKVPFSGLRPSGERFFSPSGEQFEDEYGYVVSDEGMKVLEVVGKKDVYTLKQESLSSTYLRDVVSRYDRGLLTQQEFEELVQPDPAVVFDSTKGPQTLVELLQAQIEAENMFYSMPPDMRERWHQSKEKFYNSIMDGSAQGIFNEIYQQYYGRSSGSAGTSFEKEVKKDGTSES</sequence>